<dbReference type="GO" id="GO:0010629">
    <property type="term" value="P:negative regulation of gene expression"/>
    <property type="evidence" value="ECO:0007669"/>
    <property type="project" value="UniProtKB-ARBA"/>
</dbReference>
<dbReference type="Pfam" id="PF00076">
    <property type="entry name" value="RRM_1"/>
    <property type="match status" value="3"/>
</dbReference>
<keyword evidence="2" id="KW-0677">Repeat</keyword>
<dbReference type="CDD" id="cd12649">
    <property type="entry name" value="RRM1_SXL"/>
    <property type="match status" value="1"/>
</dbReference>
<organism evidence="8">
    <name type="scientific">Themiste lageniformis</name>
    <name type="common">Peanut worm</name>
    <dbReference type="NCBI Taxonomy" id="216211"/>
    <lineage>
        <taxon>Eukaryota</taxon>
        <taxon>Metazoa</taxon>
        <taxon>Spiralia</taxon>
        <taxon>Lophotrochozoa</taxon>
        <taxon>Annelida</taxon>
        <taxon>Sipuncula</taxon>
        <taxon>Sipunculidea</taxon>
        <taxon>Golfingiida</taxon>
        <taxon>Themistidae</taxon>
        <taxon>Themiste</taxon>
    </lineage>
</organism>
<dbReference type="GO" id="GO:0009967">
    <property type="term" value="P:positive regulation of signal transduction"/>
    <property type="evidence" value="ECO:0007669"/>
    <property type="project" value="UniProtKB-ARBA"/>
</dbReference>
<dbReference type="FunFam" id="3.30.70.330:FF:000383">
    <property type="entry name" value="Sex lethal, isoform D"/>
    <property type="match status" value="1"/>
</dbReference>
<feature type="domain" description="RRM" evidence="7">
    <location>
        <begin position="280"/>
        <end position="359"/>
    </location>
</feature>
<dbReference type="GO" id="GO:1990904">
    <property type="term" value="C:ribonucleoprotein complex"/>
    <property type="evidence" value="ECO:0007669"/>
    <property type="project" value="InterPro"/>
</dbReference>
<dbReference type="SMART" id="SM00360">
    <property type="entry name" value="RRM"/>
    <property type="match status" value="3"/>
</dbReference>
<dbReference type="PRINTS" id="PR00961">
    <property type="entry name" value="HUDSXLRNA"/>
</dbReference>
<accession>A0A5C1XAY4</accession>
<evidence type="ECO:0000313" key="8">
    <source>
        <dbReference type="EMBL" id="QEN98435.1"/>
    </source>
</evidence>
<evidence type="ECO:0000256" key="2">
    <source>
        <dbReference type="ARBA" id="ARBA00022737"/>
    </source>
</evidence>
<sequence length="361" mass="38657">MQTPSGIMADNNQTNLIINYLPQTLADDELKTLFLSMGPIKTSKIVRDRATGYSYGFGFVDFQNAEDAQKAIETLNGTQLQNKTIKVAYARPSGETIKGANLYIKGLPKSMSQSELQDLFNPYGQIIQARILTDPYGKSRGVGFILYDKREEAELAINSLDGIVPTGGVECLSVKHAEDNKGKARAPGQPGPGASRGGYGTPARGGGMGQYGGRGGGAYGGNMGGYWGRPSMSNYGAPGGGYPRGGGPMRNQGNRFRYNPMTSGYGAQGQNQNGGSDSGFILFVYNIGLDALESTLWQLFSPYGTVKKVNVIRDHVKNQCKGYGFVTMSSYEEAAAAVSNLNGYNFTGGKPLQVSFKTEKE</sequence>
<proteinExistence type="evidence at transcript level"/>
<dbReference type="GO" id="GO:0003729">
    <property type="term" value="F:mRNA binding"/>
    <property type="evidence" value="ECO:0007669"/>
    <property type="project" value="UniProtKB-ARBA"/>
</dbReference>
<protein>
    <submittedName>
        <fullName evidence="8">Elav2</fullName>
    </submittedName>
</protein>
<keyword evidence="3 5" id="KW-0694">RNA-binding</keyword>
<dbReference type="InterPro" id="IPR000504">
    <property type="entry name" value="RRM_dom"/>
</dbReference>
<evidence type="ECO:0000256" key="5">
    <source>
        <dbReference type="PROSITE-ProRule" id="PRU00176"/>
    </source>
</evidence>
<feature type="compositionally biased region" description="Gly residues" evidence="6">
    <location>
        <begin position="194"/>
        <end position="207"/>
    </location>
</feature>
<dbReference type="PROSITE" id="PS50102">
    <property type="entry name" value="RRM"/>
    <property type="match status" value="3"/>
</dbReference>
<dbReference type="InterPro" id="IPR012677">
    <property type="entry name" value="Nucleotide-bd_a/b_plait_sf"/>
</dbReference>
<dbReference type="InterPro" id="IPR002343">
    <property type="entry name" value="Hud_Sxl_RNA"/>
</dbReference>
<dbReference type="InterPro" id="IPR003954">
    <property type="entry name" value="RRM_euk-type"/>
</dbReference>
<feature type="region of interest" description="Disordered" evidence="6">
    <location>
        <begin position="178"/>
        <end position="207"/>
    </location>
</feature>
<feature type="region of interest" description="Disordered" evidence="6">
    <location>
        <begin position="243"/>
        <end position="270"/>
    </location>
</feature>
<evidence type="ECO:0000256" key="1">
    <source>
        <dbReference type="ARBA" id="ARBA00004123"/>
    </source>
</evidence>
<name>A0A5C1XAY4_THELG</name>
<dbReference type="InterPro" id="IPR035979">
    <property type="entry name" value="RBD_domain_sf"/>
</dbReference>
<evidence type="ECO:0000256" key="6">
    <source>
        <dbReference type="SAM" id="MobiDB-lite"/>
    </source>
</evidence>
<evidence type="ECO:0000256" key="3">
    <source>
        <dbReference type="ARBA" id="ARBA00022884"/>
    </source>
</evidence>
<dbReference type="GO" id="GO:0050686">
    <property type="term" value="P:negative regulation of mRNA processing"/>
    <property type="evidence" value="ECO:0007669"/>
    <property type="project" value="UniProtKB-ARBA"/>
</dbReference>
<dbReference type="SUPFAM" id="SSF54928">
    <property type="entry name" value="RNA-binding domain, RBD"/>
    <property type="match status" value="2"/>
</dbReference>
<dbReference type="Gene3D" id="3.30.70.330">
    <property type="match status" value="3"/>
</dbReference>
<feature type="domain" description="RRM" evidence="7">
    <location>
        <begin position="14"/>
        <end position="92"/>
    </location>
</feature>
<evidence type="ECO:0000259" key="7">
    <source>
        <dbReference type="PROSITE" id="PS50102"/>
    </source>
</evidence>
<keyword evidence="4" id="KW-0539">Nucleus</keyword>
<dbReference type="AlphaFoldDB" id="A0A5C1XAY4"/>
<dbReference type="EMBL" id="MN218637">
    <property type="protein sequence ID" value="QEN98435.1"/>
    <property type="molecule type" value="mRNA"/>
</dbReference>
<comment type="subcellular location">
    <subcellularLocation>
        <location evidence="1">Nucleus</location>
    </subcellularLocation>
</comment>
<feature type="domain" description="RRM" evidence="7">
    <location>
        <begin position="100"/>
        <end position="179"/>
    </location>
</feature>
<dbReference type="GO" id="GO:0005737">
    <property type="term" value="C:cytoplasm"/>
    <property type="evidence" value="ECO:0007669"/>
    <property type="project" value="UniProtKB-ARBA"/>
</dbReference>
<dbReference type="PANTHER" id="PTHR10352">
    <property type="entry name" value="EUKARYOTIC TRANSLATION INITIATION FACTOR 3 SUBUNIT G"/>
    <property type="match status" value="1"/>
</dbReference>
<reference evidence="8" key="1">
    <citation type="journal article" date="2019" name="J. Morphol.">
        <title>Developmental architecture of the nervous system in Themiste lageniformis (Sipuncula): New evidence from confocal laser scanning microscopy and gene expression.</title>
        <authorList>
            <person name="Carrillo-Baltodano A.M."/>
            <person name="Boyle M.J."/>
            <person name="Rice M.E."/>
            <person name="Meyer N.P."/>
        </authorList>
    </citation>
    <scope>NUCLEOTIDE SEQUENCE</scope>
</reference>
<dbReference type="SMART" id="SM00361">
    <property type="entry name" value="RRM_1"/>
    <property type="match status" value="2"/>
</dbReference>
<dbReference type="FunFam" id="3.30.70.330:FF:000205">
    <property type="entry name" value="Sex lethal, isoform B"/>
    <property type="match status" value="1"/>
</dbReference>
<dbReference type="GO" id="GO:0005634">
    <property type="term" value="C:nucleus"/>
    <property type="evidence" value="ECO:0007669"/>
    <property type="project" value="UniProtKB-SubCell"/>
</dbReference>
<evidence type="ECO:0000256" key="4">
    <source>
        <dbReference type="ARBA" id="ARBA00023242"/>
    </source>
</evidence>